<evidence type="ECO:0008006" key="3">
    <source>
        <dbReference type="Google" id="ProtNLM"/>
    </source>
</evidence>
<comment type="caution">
    <text evidence="1">The sequence shown here is derived from an EMBL/GenBank/DDBJ whole genome shotgun (WGS) entry which is preliminary data.</text>
</comment>
<dbReference type="EMBL" id="BONO01000032">
    <property type="protein sequence ID" value="GIG37934.1"/>
    <property type="molecule type" value="Genomic_DNA"/>
</dbReference>
<accession>A0A919PBF6</accession>
<dbReference type="Proteomes" id="UP000642125">
    <property type="component" value="Unassembled WGS sequence"/>
</dbReference>
<organism evidence="1 2">
    <name type="scientific">Cellulomonas pakistanensis</name>
    <dbReference type="NCBI Taxonomy" id="992287"/>
    <lineage>
        <taxon>Bacteria</taxon>
        <taxon>Bacillati</taxon>
        <taxon>Actinomycetota</taxon>
        <taxon>Actinomycetes</taxon>
        <taxon>Micrococcales</taxon>
        <taxon>Cellulomonadaceae</taxon>
        <taxon>Cellulomonas</taxon>
    </lineage>
</organism>
<name>A0A919PBF6_9CELL</name>
<evidence type="ECO:0000313" key="2">
    <source>
        <dbReference type="Proteomes" id="UP000642125"/>
    </source>
</evidence>
<proteinExistence type="predicted"/>
<keyword evidence="2" id="KW-1185">Reference proteome</keyword>
<gene>
    <name evidence="1" type="ORF">Cpa01nite_33150</name>
</gene>
<evidence type="ECO:0000313" key="1">
    <source>
        <dbReference type="EMBL" id="GIG37934.1"/>
    </source>
</evidence>
<sequence length="73" mass="8211">MSSSLYDRAPKALSPSPERWVDIHRAAEHLSVTTRWLYAEGDRAGVPCARVGRARRYLLSHLTAFMIEREGAA</sequence>
<protein>
    <recommendedName>
        <fullName evidence="3">Helix-turn-helix domain-containing protein</fullName>
    </recommendedName>
</protein>
<dbReference type="AlphaFoldDB" id="A0A919PBF6"/>
<reference evidence="1" key="1">
    <citation type="submission" date="2021-01" db="EMBL/GenBank/DDBJ databases">
        <title>Whole genome shotgun sequence of Cellulomonas pakistanensis NBRC 110800.</title>
        <authorList>
            <person name="Komaki H."/>
            <person name="Tamura T."/>
        </authorList>
    </citation>
    <scope>NUCLEOTIDE SEQUENCE</scope>
    <source>
        <strain evidence="1">NBRC 110800</strain>
    </source>
</reference>